<feature type="coiled-coil region" evidence="1">
    <location>
        <begin position="9"/>
        <end position="107"/>
    </location>
</feature>
<dbReference type="AlphaFoldDB" id="A0A7M7KR81"/>
<organism evidence="2 3">
    <name type="scientific">Varroa destructor</name>
    <name type="common">Honeybee mite</name>
    <dbReference type="NCBI Taxonomy" id="109461"/>
    <lineage>
        <taxon>Eukaryota</taxon>
        <taxon>Metazoa</taxon>
        <taxon>Ecdysozoa</taxon>
        <taxon>Arthropoda</taxon>
        <taxon>Chelicerata</taxon>
        <taxon>Arachnida</taxon>
        <taxon>Acari</taxon>
        <taxon>Parasitiformes</taxon>
        <taxon>Mesostigmata</taxon>
        <taxon>Gamasina</taxon>
        <taxon>Dermanyssoidea</taxon>
        <taxon>Varroidae</taxon>
        <taxon>Varroa</taxon>
    </lineage>
</organism>
<keyword evidence="1" id="KW-0175">Coiled coil</keyword>
<dbReference type="RefSeq" id="XP_022670754.1">
    <property type="nucleotide sequence ID" value="XM_022815019.1"/>
</dbReference>
<dbReference type="Proteomes" id="UP000594260">
    <property type="component" value="Unplaced"/>
</dbReference>
<protein>
    <submittedName>
        <fullName evidence="2">Uncharacterized protein</fullName>
    </submittedName>
</protein>
<keyword evidence="3" id="KW-1185">Reference proteome</keyword>
<sequence length="216" mass="24630">MSSTQDRLIETLNKRLWEAQRSVREKREKIQALRDESRGDLQQQIQEKSKELTRLRDERNQAEEVTNAWERVAQNAAKEVRERTLTKKRLEAKSADVKRLHEKLAADTHTINALLESALSQMDACKPGQTNSPGSAGNSRLSRGAIADYRHLEAELQEAHKQKAESIDKMFHLAKEKVMPALTLSNSVALPLKLKLDIKSDHDKKPAFLKVNFCLQ</sequence>
<proteinExistence type="predicted"/>
<reference evidence="2" key="1">
    <citation type="submission" date="2021-01" db="UniProtKB">
        <authorList>
            <consortium name="EnsemblMetazoa"/>
        </authorList>
    </citation>
    <scope>IDENTIFICATION</scope>
</reference>
<dbReference type="EnsemblMetazoa" id="XM_022815019">
    <property type="protein sequence ID" value="XP_022670754"/>
    <property type="gene ID" value="LOC111254313"/>
</dbReference>
<dbReference type="GeneID" id="111254313"/>
<evidence type="ECO:0000256" key="1">
    <source>
        <dbReference type="SAM" id="Coils"/>
    </source>
</evidence>
<dbReference type="InParanoid" id="A0A7M7KR81"/>
<evidence type="ECO:0000313" key="3">
    <source>
        <dbReference type="Proteomes" id="UP000594260"/>
    </source>
</evidence>
<dbReference type="KEGG" id="vde:111254313"/>
<dbReference type="CTD" id="39345"/>
<name>A0A7M7KR81_VARDE</name>
<accession>A0A7M7KR81</accession>
<evidence type="ECO:0000313" key="2">
    <source>
        <dbReference type="EnsemblMetazoa" id="XP_022670754"/>
    </source>
</evidence>